<protein>
    <submittedName>
        <fullName evidence="2">Uncharacterized protein</fullName>
    </submittedName>
</protein>
<proteinExistence type="predicted"/>
<dbReference type="Proteomes" id="UP000887580">
    <property type="component" value="Unplaced"/>
</dbReference>
<dbReference type="WBParaSite" id="PS1159_v2.g4731.t1">
    <property type="protein sequence ID" value="PS1159_v2.g4731.t1"/>
    <property type="gene ID" value="PS1159_v2.g4731"/>
</dbReference>
<organism evidence="1 2">
    <name type="scientific">Panagrolaimus sp. PS1159</name>
    <dbReference type="NCBI Taxonomy" id="55785"/>
    <lineage>
        <taxon>Eukaryota</taxon>
        <taxon>Metazoa</taxon>
        <taxon>Ecdysozoa</taxon>
        <taxon>Nematoda</taxon>
        <taxon>Chromadorea</taxon>
        <taxon>Rhabditida</taxon>
        <taxon>Tylenchina</taxon>
        <taxon>Panagrolaimomorpha</taxon>
        <taxon>Panagrolaimoidea</taxon>
        <taxon>Panagrolaimidae</taxon>
        <taxon>Panagrolaimus</taxon>
    </lineage>
</organism>
<evidence type="ECO:0000313" key="2">
    <source>
        <dbReference type="WBParaSite" id="PS1159_v2.g4731.t1"/>
    </source>
</evidence>
<reference evidence="2" key="1">
    <citation type="submission" date="2022-11" db="UniProtKB">
        <authorList>
            <consortium name="WormBaseParasite"/>
        </authorList>
    </citation>
    <scope>IDENTIFICATION</scope>
</reference>
<accession>A0AC35GGI1</accession>
<evidence type="ECO:0000313" key="1">
    <source>
        <dbReference type="Proteomes" id="UP000887580"/>
    </source>
</evidence>
<sequence length="312" mass="35933">MMKFFRILTFFYIFECIVAEFLMFCWKPIRLFPTTIFYPIGILGPMSSTLSALLGASFPAAHLCFIETFVIIIIERHFRILGNSTNIRNARFWVYAFMGATFVLAMISIFAFCIINNLNDLKVQTMLKLQIDNVETILDLQPSLFLIDYSYNTATLWILLFSVAIYACFRIPIIALILKENYKYVKKDGKNISEKTRKQFSLMFQSTMIQICTTLSFGFFAAIWVLTFFIQENSNGLKAAYYISICITMLYPIADVIIVVSVVKGYRNTLKKIINAVMGKSNHRIASFALYNINNTHPQNITASVRRKLSMY</sequence>
<name>A0AC35GGI1_9BILA</name>